<dbReference type="EMBL" id="NHZQ01000060">
    <property type="protein sequence ID" value="PSK56922.1"/>
    <property type="molecule type" value="Genomic_DNA"/>
</dbReference>
<gene>
    <name evidence="4" type="ORF">B9Z65_6546</name>
</gene>
<dbReference type="PROSITE" id="PS50048">
    <property type="entry name" value="ZN2_CY6_FUNGAL_2"/>
    <property type="match status" value="1"/>
</dbReference>
<dbReference type="InterPro" id="IPR053157">
    <property type="entry name" value="Sterol_Uptake_Regulator"/>
</dbReference>
<dbReference type="PANTHER" id="PTHR47784">
    <property type="entry name" value="STEROL UPTAKE CONTROL PROTEIN 2"/>
    <property type="match status" value="1"/>
</dbReference>
<dbReference type="AlphaFoldDB" id="A0A2P8A8Y1"/>
<keyword evidence="1" id="KW-0539">Nucleus</keyword>
<dbReference type="PROSITE" id="PS00463">
    <property type="entry name" value="ZN2_CY6_FUNGAL_1"/>
    <property type="match status" value="1"/>
</dbReference>
<dbReference type="GO" id="GO:0008270">
    <property type="term" value="F:zinc ion binding"/>
    <property type="evidence" value="ECO:0007669"/>
    <property type="project" value="InterPro"/>
</dbReference>
<comment type="caution">
    <text evidence="4">The sequence shown here is derived from an EMBL/GenBank/DDBJ whole genome shotgun (WGS) entry which is preliminary data.</text>
</comment>
<proteinExistence type="predicted"/>
<dbReference type="CDD" id="cd00067">
    <property type="entry name" value="GAL4"/>
    <property type="match status" value="1"/>
</dbReference>
<dbReference type="OrthoDB" id="4937900at2759"/>
<dbReference type="PANTHER" id="PTHR47784:SF4">
    <property type="entry name" value="ZN(II)2CYS6 TRANSCRIPTION FACTOR (EUROFUNG)"/>
    <property type="match status" value="1"/>
</dbReference>
<dbReference type="SMART" id="SM00066">
    <property type="entry name" value="GAL4"/>
    <property type="match status" value="1"/>
</dbReference>
<dbReference type="STRING" id="40998.A0A2P8A8Y1"/>
<feature type="domain" description="Zn(2)-C6 fungal-type" evidence="3">
    <location>
        <begin position="12"/>
        <end position="42"/>
    </location>
</feature>
<evidence type="ECO:0000256" key="1">
    <source>
        <dbReference type="ARBA" id="ARBA00023242"/>
    </source>
</evidence>
<dbReference type="InterPro" id="IPR001138">
    <property type="entry name" value="Zn2Cys6_DnaBD"/>
</dbReference>
<evidence type="ECO:0000259" key="3">
    <source>
        <dbReference type="PROSITE" id="PS50048"/>
    </source>
</evidence>
<reference evidence="4 5" key="1">
    <citation type="submission" date="2017-05" db="EMBL/GenBank/DDBJ databases">
        <title>Draft genome sequence of Elsinoe australis.</title>
        <authorList>
            <person name="Cheng Q."/>
        </authorList>
    </citation>
    <scope>NUCLEOTIDE SEQUENCE [LARGE SCALE GENOMIC DNA]</scope>
    <source>
        <strain evidence="4 5">NL1</strain>
    </source>
</reference>
<name>A0A2P8A8Y1_9PEZI</name>
<evidence type="ECO:0000256" key="2">
    <source>
        <dbReference type="SAM" id="MobiDB-lite"/>
    </source>
</evidence>
<feature type="region of interest" description="Disordered" evidence="2">
    <location>
        <begin position="56"/>
        <end position="93"/>
    </location>
</feature>
<dbReference type="Pfam" id="PF00172">
    <property type="entry name" value="Zn_clus"/>
    <property type="match status" value="1"/>
</dbReference>
<accession>A0A2P8A8Y1</accession>
<evidence type="ECO:0000313" key="5">
    <source>
        <dbReference type="Proteomes" id="UP000243723"/>
    </source>
</evidence>
<dbReference type="SUPFAM" id="SSF57701">
    <property type="entry name" value="Zn2/Cys6 DNA-binding domain"/>
    <property type="match status" value="1"/>
</dbReference>
<protein>
    <submittedName>
        <fullName evidence="4">Transcriptional activator protein UGA3</fullName>
    </submittedName>
</protein>
<dbReference type="InterPro" id="IPR036864">
    <property type="entry name" value="Zn2-C6_fun-type_DNA-bd_sf"/>
</dbReference>
<dbReference type="Gene3D" id="4.10.240.10">
    <property type="entry name" value="Zn(2)-C6 fungal-type DNA-binding domain"/>
    <property type="match status" value="1"/>
</dbReference>
<sequence length="407" mass="45688">MPRKPHKKSRFGCSNCKKRHQKCDETRPTCVNCRTAGSECSYLSASSVTRRPNVAIASGSTASPASEDTTPISQQQKSPLVTSTSTPFIPTHGSAPDVNMTHMRLFHHFLENSQQVFGLSFEHPELQQSLMVKYGLKHRFLMTLILAVTSIRQSIDIPSKGPELYQQSMELLDAGLRELYKATENINEGNIAPIFLATSITGMYMLCDTFIIPHDEPTNVFFDRIVNTMRVMHGARVVMADGHWMFLANSEIRPMLGFDLRDVRQSDKDEKSQFRTLFNLTKASNLPEDELAACDAAIDQLMRSYGANSASPHLQKASRFLRGRAWPVTTSQLFVDMLARRVPEALIILAHWSILLHQLSDVWAIGEAGQQLMKNLNEMLDPTWDDWLAWPRAVVAGPKTPATTPNF</sequence>
<evidence type="ECO:0000313" key="4">
    <source>
        <dbReference type="EMBL" id="PSK56922.1"/>
    </source>
</evidence>
<feature type="compositionally biased region" description="Polar residues" evidence="2">
    <location>
        <begin position="58"/>
        <end position="88"/>
    </location>
</feature>
<dbReference type="GO" id="GO:0001228">
    <property type="term" value="F:DNA-binding transcription activator activity, RNA polymerase II-specific"/>
    <property type="evidence" value="ECO:0007669"/>
    <property type="project" value="TreeGrafter"/>
</dbReference>
<keyword evidence="5" id="KW-1185">Reference proteome</keyword>
<organism evidence="4 5">
    <name type="scientific">Elsinoe australis</name>
    <dbReference type="NCBI Taxonomy" id="40998"/>
    <lineage>
        <taxon>Eukaryota</taxon>
        <taxon>Fungi</taxon>
        <taxon>Dikarya</taxon>
        <taxon>Ascomycota</taxon>
        <taxon>Pezizomycotina</taxon>
        <taxon>Dothideomycetes</taxon>
        <taxon>Dothideomycetidae</taxon>
        <taxon>Myriangiales</taxon>
        <taxon>Elsinoaceae</taxon>
        <taxon>Elsinoe</taxon>
    </lineage>
</organism>
<dbReference type="Proteomes" id="UP000243723">
    <property type="component" value="Unassembled WGS sequence"/>
</dbReference>